<dbReference type="InterPro" id="IPR042098">
    <property type="entry name" value="TauD-like_sf"/>
</dbReference>
<dbReference type="GO" id="GO:0016706">
    <property type="term" value="F:2-oxoglutarate-dependent dioxygenase activity"/>
    <property type="evidence" value="ECO:0007669"/>
    <property type="project" value="UniProtKB-ARBA"/>
</dbReference>
<dbReference type="KEGG" id="cfus:CYFUS_007883"/>
<dbReference type="PANTHER" id="PTHR10696:SF21">
    <property type="entry name" value="TAUD_TFDA-LIKE DOMAIN-CONTAINING PROTEIN"/>
    <property type="match status" value="1"/>
</dbReference>
<protein>
    <submittedName>
        <fullName evidence="4">Taurine catabolism dioxygenase tauD/tfdA</fullName>
    </submittedName>
</protein>
<reference evidence="4 5" key="1">
    <citation type="submission" date="2017-06" db="EMBL/GenBank/DDBJ databases">
        <title>Sequencing and comparative analysis of myxobacterial genomes.</title>
        <authorList>
            <person name="Rupp O."/>
            <person name="Goesmann A."/>
            <person name="Sogaard-Andersen L."/>
        </authorList>
    </citation>
    <scope>NUCLEOTIDE SEQUENCE [LARGE SCALE GENOMIC DNA]</scope>
    <source>
        <strain evidence="4 5">DSM 52655</strain>
    </source>
</reference>
<accession>A0A250JET2</accession>
<dbReference type="Gene3D" id="3.60.130.10">
    <property type="entry name" value="Clavaminate synthase-like"/>
    <property type="match status" value="1"/>
</dbReference>
<dbReference type="Pfam" id="PF02668">
    <property type="entry name" value="TauD"/>
    <property type="match status" value="1"/>
</dbReference>
<organism evidence="4 5">
    <name type="scientific">Cystobacter fuscus</name>
    <dbReference type="NCBI Taxonomy" id="43"/>
    <lineage>
        <taxon>Bacteria</taxon>
        <taxon>Pseudomonadati</taxon>
        <taxon>Myxococcota</taxon>
        <taxon>Myxococcia</taxon>
        <taxon>Myxococcales</taxon>
        <taxon>Cystobacterineae</taxon>
        <taxon>Archangiaceae</taxon>
        <taxon>Cystobacter</taxon>
    </lineage>
</organism>
<dbReference type="InterPro" id="IPR003819">
    <property type="entry name" value="TauD/TfdA-like"/>
</dbReference>
<name>A0A250JET2_9BACT</name>
<dbReference type="RefSeq" id="WP_095989965.1">
    <property type="nucleotide sequence ID" value="NZ_CP022098.1"/>
</dbReference>
<feature type="domain" description="TauD/TfdA-like" evidence="3">
    <location>
        <begin position="41"/>
        <end position="330"/>
    </location>
</feature>
<gene>
    <name evidence="4" type="ORF">CYFUS_007883</name>
</gene>
<comment type="cofactor">
    <cofactor evidence="1">
        <name>Fe(2+)</name>
        <dbReference type="ChEBI" id="CHEBI:29033"/>
    </cofactor>
</comment>
<keyword evidence="2" id="KW-0560">Oxidoreductase</keyword>
<evidence type="ECO:0000313" key="4">
    <source>
        <dbReference type="EMBL" id="ATB42405.1"/>
    </source>
</evidence>
<evidence type="ECO:0000256" key="1">
    <source>
        <dbReference type="ARBA" id="ARBA00001954"/>
    </source>
</evidence>
<keyword evidence="4" id="KW-0223">Dioxygenase</keyword>
<evidence type="ECO:0000313" key="5">
    <source>
        <dbReference type="Proteomes" id="UP000217257"/>
    </source>
</evidence>
<dbReference type="SUPFAM" id="SSF51197">
    <property type="entry name" value="Clavaminate synthase-like"/>
    <property type="match status" value="1"/>
</dbReference>
<dbReference type="PANTHER" id="PTHR10696">
    <property type="entry name" value="GAMMA-BUTYROBETAINE HYDROXYLASE-RELATED"/>
    <property type="match status" value="1"/>
</dbReference>
<dbReference type="InterPro" id="IPR050411">
    <property type="entry name" value="AlphaKG_dependent_hydroxylases"/>
</dbReference>
<dbReference type="Proteomes" id="UP000217257">
    <property type="component" value="Chromosome"/>
</dbReference>
<evidence type="ECO:0000256" key="2">
    <source>
        <dbReference type="ARBA" id="ARBA00023002"/>
    </source>
</evidence>
<dbReference type="EMBL" id="CP022098">
    <property type="protein sequence ID" value="ATB42405.1"/>
    <property type="molecule type" value="Genomic_DNA"/>
</dbReference>
<dbReference type="AlphaFoldDB" id="A0A250JET2"/>
<evidence type="ECO:0000259" key="3">
    <source>
        <dbReference type="Pfam" id="PF02668"/>
    </source>
</evidence>
<proteinExistence type="predicted"/>
<sequence>MKASLSKLRSIKPQAIPVAGELVRFSFLAGEPGLPVVATPLHEGVVLGEWLARHQELVDDQLLKHGGVLFRGFEVNTSQAFHQVVHAAGGQLLDYVERSSPRSQVTDKVYTSTDHPADQRILFHNELAYSGRWPRALFFGCMQPAAVGGETPIADSREVLRRLSPDTRRRFEERGVMYERYLGGGLGLHWRDVFQTEDRSRVEHYCADNGLTFEWEGECLRTRSVRPAIRTHPRTGEQVWFNHGYFFNLHSIPAELRASLHTAVNPRELPFNTYYGDGSEIEPETIREIAGIYDAVGVTFPWRRGDVLYIDNMLTAHSRNSFQGERTILVSMSDLLAG</sequence>